<feature type="domain" description="DUF4253" evidence="1">
    <location>
        <begin position="138"/>
        <end position="231"/>
    </location>
</feature>
<reference evidence="3" key="1">
    <citation type="submission" date="2011-06" db="EMBL/GenBank/DDBJ databases">
        <title>Complete genome sequence of Paenibacillus mucilaginosus KNP414.</title>
        <authorList>
            <person name="Wang J."/>
            <person name="Hu S."/>
            <person name="Hu X."/>
            <person name="Zhang B."/>
            <person name="Dong D."/>
            <person name="Zhang S."/>
            <person name="Zhao K."/>
            <person name="Wu D."/>
        </authorList>
    </citation>
    <scope>NUCLEOTIDE SEQUENCE [LARGE SCALE GENOMIC DNA]</scope>
    <source>
        <strain evidence="3">KNP414</strain>
    </source>
</reference>
<evidence type="ECO:0000259" key="1">
    <source>
        <dbReference type="Pfam" id="PF14062"/>
    </source>
</evidence>
<dbReference type="RefSeq" id="WP_013920263.1">
    <property type="nucleotide sequence ID" value="NC_015690.1"/>
</dbReference>
<dbReference type="KEGG" id="pms:KNP414_06598"/>
<reference evidence="2 3" key="2">
    <citation type="journal article" date="2013" name="Genome Announc.">
        <title>Genome Sequence of Growth-Improving Paenibacillus mucilaginosus Strain KNP414.</title>
        <authorList>
            <person name="Lu J.J."/>
            <person name="Wang J.F."/>
            <person name="Hu X.F."/>
        </authorList>
    </citation>
    <scope>NUCLEOTIDE SEQUENCE [LARGE SCALE GENOMIC DNA]</scope>
    <source>
        <strain evidence="2 3">KNP414</strain>
    </source>
</reference>
<dbReference type="AlphaFoldDB" id="F8F794"/>
<dbReference type="Pfam" id="PF14062">
    <property type="entry name" value="DUF4253"/>
    <property type="match status" value="1"/>
</dbReference>
<dbReference type="InterPro" id="IPR025349">
    <property type="entry name" value="DUF4253"/>
</dbReference>
<evidence type="ECO:0000313" key="2">
    <source>
        <dbReference type="EMBL" id="AEI45119.1"/>
    </source>
</evidence>
<dbReference type="HOGENOM" id="CLU_1169752_0_0_9"/>
<name>F8F794_PAEMK</name>
<accession>F8F794</accession>
<dbReference type="EMBL" id="CP002869">
    <property type="protein sequence ID" value="AEI45119.1"/>
    <property type="molecule type" value="Genomic_DNA"/>
</dbReference>
<dbReference type="Proteomes" id="UP000006620">
    <property type="component" value="Chromosome"/>
</dbReference>
<proteinExistence type="predicted"/>
<protein>
    <recommendedName>
        <fullName evidence="1">DUF4253 domain-containing protein</fullName>
    </recommendedName>
</protein>
<sequence>MTLWIAIILAVSVGGWLIRYLSDNHGWSGTDPLEREAPGGGPLPHRGAPEYWAGLGEIRTLEDAGRVLRELSGQEPKPYASIEFGRSRNEACLSVMTASAAARSWVYGLQECLGPGLVAYAGAESSLGRSSVWHREVVVGPGRDQFAIVEHAGTDACNYGMAMEDILAKLKSFDERYGIRIREASWDSVGFDLVRRPDDIPAFCAELYEFCPDVVDQGVDSMEALEELVREDGYIVL</sequence>
<organism evidence="2 3">
    <name type="scientific">Paenibacillus mucilaginosus (strain KNP414)</name>
    <dbReference type="NCBI Taxonomy" id="1036673"/>
    <lineage>
        <taxon>Bacteria</taxon>
        <taxon>Bacillati</taxon>
        <taxon>Bacillota</taxon>
        <taxon>Bacilli</taxon>
        <taxon>Bacillales</taxon>
        <taxon>Paenibacillaceae</taxon>
        <taxon>Paenibacillus</taxon>
    </lineage>
</organism>
<gene>
    <name evidence="2" type="ordered locus">KNP414_06598</name>
</gene>
<dbReference type="PATRIC" id="fig|1036673.3.peg.6150"/>
<evidence type="ECO:0000313" key="3">
    <source>
        <dbReference type="Proteomes" id="UP000006620"/>
    </source>
</evidence>